<dbReference type="AlphaFoldDB" id="A0A9Q9J3C2"/>
<dbReference type="Proteomes" id="UP001058381">
    <property type="component" value="Chromosome"/>
</dbReference>
<reference evidence="1" key="1">
    <citation type="submission" date="2022-04" db="EMBL/GenBank/DDBJ databases">
        <title>Xanthomonas prunicola pv. tritici, a pathogen causing a previously unreported foliar disease of wheat.</title>
        <authorList>
            <person name="Clavijo F."/>
            <person name="Curland R.D."/>
            <person name="Dill-Macky R."/>
            <person name="Pereyra S."/>
            <person name="Roman-Reyna V."/>
            <person name="Siri M.I."/>
        </authorList>
    </citation>
    <scope>NUCLEOTIDE SEQUENCE</scope>
    <source>
        <strain evidence="1">CIX249</strain>
    </source>
</reference>
<accession>A0A9Q9J3C2</accession>
<protein>
    <submittedName>
        <fullName evidence="1">Uncharacterized protein</fullName>
    </submittedName>
</protein>
<evidence type="ECO:0000313" key="1">
    <source>
        <dbReference type="EMBL" id="UXA67489.1"/>
    </source>
</evidence>
<dbReference type="EMBL" id="CP096142">
    <property type="protein sequence ID" value="UXA67489.1"/>
    <property type="molecule type" value="Genomic_DNA"/>
</dbReference>
<evidence type="ECO:0000313" key="2">
    <source>
        <dbReference type="Proteomes" id="UP001058381"/>
    </source>
</evidence>
<proteinExistence type="predicted"/>
<name>A0A9Q9J3C2_9XANT</name>
<gene>
    <name evidence="1" type="ORF">M0D43_03985</name>
</gene>
<organism evidence="1 2">
    <name type="scientific">Xanthomonas prunicola</name>
    <dbReference type="NCBI Taxonomy" id="2053930"/>
    <lineage>
        <taxon>Bacteria</taxon>
        <taxon>Pseudomonadati</taxon>
        <taxon>Pseudomonadota</taxon>
        <taxon>Gammaproteobacteria</taxon>
        <taxon>Lysobacterales</taxon>
        <taxon>Lysobacteraceae</taxon>
        <taxon>Xanthomonas</taxon>
    </lineage>
</organism>
<sequence length="66" mass="7116">MLFPGKGLWRQALVCVLLAIALVTLLEFAGLGQFGRAVDYGFAAIYAIRANVSCYANVVQGQAPWI</sequence>